<dbReference type="KEGG" id="mme:Marme_3598"/>
<dbReference type="Proteomes" id="UP000001062">
    <property type="component" value="Chromosome"/>
</dbReference>
<dbReference type="STRING" id="717774.Marme_3598"/>
<feature type="chain" id="PRO_5003279502" description="Phosphatidic acid phosphatase type 2/haloperoxidase domain-containing protein" evidence="1">
    <location>
        <begin position="27"/>
        <end position="261"/>
    </location>
</feature>
<evidence type="ECO:0000259" key="2">
    <source>
        <dbReference type="Pfam" id="PF01569"/>
    </source>
</evidence>
<feature type="domain" description="Phosphatidic acid phosphatase type 2/haloperoxidase" evidence="2">
    <location>
        <begin position="171"/>
        <end position="238"/>
    </location>
</feature>
<reference evidence="3 4" key="1">
    <citation type="journal article" date="2012" name="Stand. Genomic Sci.">
        <title>Complete genome sequence of the melanogenic marine bacterium Marinomonas mediterranea type strain (MMB-1(T)).</title>
        <authorList>
            <person name="Lucas-Elio P."/>
            <person name="Goodwin L."/>
            <person name="Woyke T."/>
            <person name="Pitluck S."/>
            <person name="Nolan M."/>
            <person name="Kyrpides N.C."/>
            <person name="Detter J.C."/>
            <person name="Copeland A."/>
            <person name="Teshima H."/>
            <person name="Bruce D."/>
            <person name="Detter C."/>
            <person name="Tapia R."/>
            <person name="Han S."/>
            <person name="Land M.L."/>
            <person name="Ivanova N."/>
            <person name="Mikhailova N."/>
            <person name="Johnston A.W."/>
            <person name="Sanchez-Amat A."/>
        </authorList>
    </citation>
    <scope>NUCLEOTIDE SEQUENCE [LARGE SCALE GENOMIC DNA]</scope>
    <source>
        <strain evidence="4">ATCC 700492 / JCM 21426 / NBRC 103028 / MMB-1</strain>
    </source>
</reference>
<dbReference type="HOGENOM" id="CLU_1064789_0_0_6"/>
<dbReference type="PATRIC" id="fig|717774.3.peg.3706"/>
<evidence type="ECO:0000313" key="3">
    <source>
        <dbReference type="EMBL" id="ADZ92811.1"/>
    </source>
</evidence>
<dbReference type="EMBL" id="CP002583">
    <property type="protein sequence ID" value="ADZ92811.1"/>
    <property type="molecule type" value="Genomic_DNA"/>
</dbReference>
<feature type="signal peptide" evidence="1">
    <location>
        <begin position="1"/>
        <end position="26"/>
    </location>
</feature>
<evidence type="ECO:0000313" key="4">
    <source>
        <dbReference type="Proteomes" id="UP000001062"/>
    </source>
</evidence>
<keyword evidence="1" id="KW-0732">Signal</keyword>
<organism evidence="3 4">
    <name type="scientific">Marinomonas mediterranea (strain ATCC 700492 / JCM 21426 / NBRC 103028 / MMB-1)</name>
    <dbReference type="NCBI Taxonomy" id="717774"/>
    <lineage>
        <taxon>Bacteria</taxon>
        <taxon>Pseudomonadati</taxon>
        <taxon>Pseudomonadota</taxon>
        <taxon>Gammaproteobacteria</taxon>
        <taxon>Oceanospirillales</taxon>
        <taxon>Oceanospirillaceae</taxon>
        <taxon>Marinomonas</taxon>
    </lineage>
</organism>
<dbReference type="AlphaFoldDB" id="F2JV53"/>
<name>F2JV53_MARM1</name>
<sequence length="261" mass="28814" precursor="true">MKSIQHYWMRLAGVLIVLIGAPSAYAEDGFWGQLYGEVVQDYKSFYTTSTLGDLAPGLLVAGVMANSNMDGYIQEEIPHHDDNFKYDSRQVNYFGDSTRTIPSIPIYLGVMGLDHWLNDGQESIYGEWGRYSFRTFMVGAPSGFLAANILGGSRPTEGRDSDWRLFDDVNSISGHSFSGAVPMINAAMLADGTGMKTLFYGLSILPGLARVAMDKHYASQALLGWTFAYVSAKVVHQNRADIGVSLSYYRDAPVLTLIKKF</sequence>
<dbReference type="InterPro" id="IPR036938">
    <property type="entry name" value="PAP2/HPO_sf"/>
</dbReference>
<evidence type="ECO:0000256" key="1">
    <source>
        <dbReference type="SAM" id="SignalP"/>
    </source>
</evidence>
<dbReference type="InterPro" id="IPR000326">
    <property type="entry name" value="PAP2/HPO"/>
</dbReference>
<gene>
    <name evidence="3" type="ordered locus">Marme_3598</name>
</gene>
<dbReference type="OrthoDB" id="271145at2"/>
<protein>
    <recommendedName>
        <fullName evidence="2">Phosphatidic acid phosphatase type 2/haloperoxidase domain-containing protein</fullName>
    </recommendedName>
</protein>
<keyword evidence="4" id="KW-1185">Reference proteome</keyword>
<dbReference type="RefSeq" id="WP_013662713.1">
    <property type="nucleotide sequence ID" value="NC_015276.1"/>
</dbReference>
<accession>F2JV53</accession>
<dbReference type="SUPFAM" id="SSF48317">
    <property type="entry name" value="Acid phosphatase/Vanadium-dependent haloperoxidase"/>
    <property type="match status" value="1"/>
</dbReference>
<dbReference type="Pfam" id="PF01569">
    <property type="entry name" value="PAP2"/>
    <property type="match status" value="1"/>
</dbReference>
<dbReference type="eggNOG" id="COG0671">
    <property type="taxonomic scope" value="Bacteria"/>
</dbReference>
<proteinExistence type="predicted"/>